<reference evidence="1" key="1">
    <citation type="submission" date="2023-06" db="EMBL/GenBank/DDBJ databases">
        <title>Male Hemibagrus guttatus genome.</title>
        <authorList>
            <person name="Bian C."/>
        </authorList>
    </citation>
    <scope>NUCLEOTIDE SEQUENCE</scope>
    <source>
        <strain evidence="1">Male_cb2023</strain>
        <tissue evidence="1">Muscle</tissue>
    </source>
</reference>
<name>A0AAE0Q6V8_9TELE</name>
<dbReference type="EMBL" id="JAUCMX010000021">
    <property type="protein sequence ID" value="KAK3514495.1"/>
    <property type="molecule type" value="Genomic_DNA"/>
</dbReference>
<dbReference type="AlphaFoldDB" id="A0AAE0Q6V8"/>
<organism evidence="1 2">
    <name type="scientific">Hemibagrus guttatus</name>
    <dbReference type="NCBI Taxonomy" id="175788"/>
    <lineage>
        <taxon>Eukaryota</taxon>
        <taxon>Metazoa</taxon>
        <taxon>Chordata</taxon>
        <taxon>Craniata</taxon>
        <taxon>Vertebrata</taxon>
        <taxon>Euteleostomi</taxon>
        <taxon>Actinopterygii</taxon>
        <taxon>Neopterygii</taxon>
        <taxon>Teleostei</taxon>
        <taxon>Ostariophysi</taxon>
        <taxon>Siluriformes</taxon>
        <taxon>Bagridae</taxon>
        <taxon>Hemibagrus</taxon>
    </lineage>
</organism>
<sequence>MECDAVIIGDSIVRHIRATTAKGKVRTRCLPGARVLDVSAQVPAILKKNSGAVVLHAGTNDIRLRQTEILKKDFRSLVEKFADDTTVIRLITCGEETSYRTEVAGLIAWCQENNLSLNTDKTKEMIIDPRRRRKEQHTPIYIGETDREGEYLQIPRNSSERGLHLVSQHSAAPETIPAATVLLKKAEDGMSAEILSNFYRCTVESVITSSITVWHGSCTVRNRKALQRVIKTAQLICGAAFPSLQDICNTRVIRRAHNIIRDNTHPQHNLFTLLPSGRCYRSVRSRTKRLTNSFYSQTIRLLNNT</sequence>
<dbReference type="SUPFAM" id="SSF52266">
    <property type="entry name" value="SGNH hydrolase"/>
    <property type="match status" value="1"/>
</dbReference>
<evidence type="ECO:0000313" key="2">
    <source>
        <dbReference type="Proteomes" id="UP001274896"/>
    </source>
</evidence>
<keyword evidence="2" id="KW-1185">Reference proteome</keyword>
<comment type="caution">
    <text evidence="1">The sequence shown here is derived from an EMBL/GenBank/DDBJ whole genome shotgun (WGS) entry which is preliminary data.</text>
</comment>
<protein>
    <submittedName>
        <fullName evidence="1">Uncharacterized protein</fullName>
    </submittedName>
</protein>
<dbReference type="Gene3D" id="3.40.50.12690">
    <property type="match status" value="1"/>
</dbReference>
<evidence type="ECO:0000313" key="1">
    <source>
        <dbReference type="EMBL" id="KAK3514495.1"/>
    </source>
</evidence>
<dbReference type="Proteomes" id="UP001274896">
    <property type="component" value="Unassembled WGS sequence"/>
</dbReference>
<gene>
    <name evidence="1" type="ORF">QTP70_018668</name>
</gene>
<proteinExistence type="predicted"/>
<accession>A0AAE0Q6V8</accession>